<dbReference type="InterPro" id="IPR000089">
    <property type="entry name" value="Biotin_lipoyl"/>
</dbReference>
<evidence type="ECO:0000313" key="10">
    <source>
        <dbReference type="EMBL" id="GAA1922833.1"/>
    </source>
</evidence>
<organism evidence="10 11">
    <name type="scientific">Arthrobacter gandavensis</name>
    <dbReference type="NCBI Taxonomy" id="169960"/>
    <lineage>
        <taxon>Bacteria</taxon>
        <taxon>Bacillati</taxon>
        <taxon>Actinomycetota</taxon>
        <taxon>Actinomycetes</taxon>
        <taxon>Micrococcales</taxon>
        <taxon>Micrococcaceae</taxon>
        <taxon>Arthrobacter</taxon>
    </lineage>
</organism>
<evidence type="ECO:0000256" key="2">
    <source>
        <dbReference type="ARBA" id="ARBA00007317"/>
    </source>
</evidence>
<dbReference type="RefSeq" id="WP_152228531.1">
    <property type="nucleotide sequence ID" value="NZ_BAAALV010000007.1"/>
</dbReference>
<keyword evidence="11" id="KW-1185">Reference proteome</keyword>
<dbReference type="SUPFAM" id="SSF52777">
    <property type="entry name" value="CoA-dependent acyltransferases"/>
    <property type="match status" value="1"/>
</dbReference>
<feature type="compositionally biased region" description="Low complexity" evidence="7">
    <location>
        <begin position="130"/>
        <end position="155"/>
    </location>
</feature>
<protein>
    <recommendedName>
        <fullName evidence="6">Dihydrolipoamide acetyltransferase component of pyruvate dehydrogenase complex</fullName>
        <ecNumber evidence="6">2.3.1.-</ecNumber>
    </recommendedName>
</protein>
<dbReference type="InterPro" id="IPR050743">
    <property type="entry name" value="2-oxoacid_DH_E2_comp"/>
</dbReference>
<dbReference type="SUPFAM" id="SSF47005">
    <property type="entry name" value="Peripheral subunit-binding domain of 2-oxo acid dehydrogenase complex"/>
    <property type="match status" value="1"/>
</dbReference>
<evidence type="ECO:0000256" key="7">
    <source>
        <dbReference type="SAM" id="MobiDB-lite"/>
    </source>
</evidence>
<dbReference type="PROSITE" id="PS50968">
    <property type="entry name" value="BIOTINYL_LIPOYL"/>
    <property type="match status" value="1"/>
</dbReference>
<reference evidence="10 11" key="1">
    <citation type="journal article" date="2019" name="Int. J. Syst. Evol. Microbiol.">
        <title>The Global Catalogue of Microorganisms (GCM) 10K type strain sequencing project: providing services to taxonomists for standard genome sequencing and annotation.</title>
        <authorList>
            <consortium name="The Broad Institute Genomics Platform"/>
            <consortium name="The Broad Institute Genome Sequencing Center for Infectious Disease"/>
            <person name="Wu L."/>
            <person name="Ma J."/>
        </authorList>
    </citation>
    <scope>NUCLEOTIDE SEQUENCE [LARGE SCALE GENOMIC DNA]</scope>
    <source>
        <strain evidence="10 11">JCM 13316</strain>
    </source>
</reference>
<dbReference type="Gene3D" id="4.10.320.10">
    <property type="entry name" value="E3-binding domain"/>
    <property type="match status" value="1"/>
</dbReference>
<keyword evidence="4 6" id="KW-0450">Lipoyl</keyword>
<gene>
    <name evidence="10" type="ORF">GCM10009688_29900</name>
</gene>
<feature type="domain" description="Lipoyl-binding" evidence="8">
    <location>
        <begin position="2"/>
        <end position="77"/>
    </location>
</feature>
<dbReference type="EC" id="2.3.1.-" evidence="6"/>
<comment type="cofactor">
    <cofactor evidence="1 6">
        <name>(R)-lipoate</name>
        <dbReference type="ChEBI" id="CHEBI:83088"/>
    </cofactor>
</comment>
<proteinExistence type="inferred from homology"/>
<evidence type="ECO:0000256" key="4">
    <source>
        <dbReference type="ARBA" id="ARBA00022823"/>
    </source>
</evidence>
<evidence type="ECO:0000256" key="3">
    <source>
        <dbReference type="ARBA" id="ARBA00022679"/>
    </source>
</evidence>
<dbReference type="InterPro" id="IPR011053">
    <property type="entry name" value="Single_hybrid_motif"/>
</dbReference>
<accession>A0ABN2PM55</accession>
<dbReference type="PANTHER" id="PTHR43178:SF5">
    <property type="entry name" value="LIPOAMIDE ACYLTRANSFERASE COMPONENT OF BRANCHED-CHAIN ALPHA-KETO ACID DEHYDROGENASE COMPLEX, MITOCHONDRIAL"/>
    <property type="match status" value="1"/>
</dbReference>
<dbReference type="Pfam" id="PF00364">
    <property type="entry name" value="Biotin_lipoyl"/>
    <property type="match status" value="1"/>
</dbReference>
<dbReference type="PANTHER" id="PTHR43178">
    <property type="entry name" value="DIHYDROLIPOAMIDE ACETYLTRANSFERASE COMPONENT OF PYRUVATE DEHYDROGENASE COMPLEX"/>
    <property type="match status" value="1"/>
</dbReference>
<evidence type="ECO:0000259" key="9">
    <source>
        <dbReference type="PROSITE" id="PS51826"/>
    </source>
</evidence>
<dbReference type="PROSITE" id="PS00189">
    <property type="entry name" value="LIPOYL"/>
    <property type="match status" value="1"/>
</dbReference>
<dbReference type="Pfam" id="PF00198">
    <property type="entry name" value="2-oxoacid_dh"/>
    <property type="match status" value="1"/>
</dbReference>
<dbReference type="SUPFAM" id="SSF51230">
    <property type="entry name" value="Single hybrid motif"/>
    <property type="match status" value="1"/>
</dbReference>
<dbReference type="Gene3D" id="2.40.50.100">
    <property type="match status" value="1"/>
</dbReference>
<dbReference type="PROSITE" id="PS51826">
    <property type="entry name" value="PSBD"/>
    <property type="match status" value="1"/>
</dbReference>
<keyword evidence="5 6" id="KW-0012">Acyltransferase</keyword>
<comment type="similarity">
    <text evidence="2 6">Belongs to the 2-oxoacid dehydrogenase family.</text>
</comment>
<keyword evidence="3 6" id="KW-0808">Transferase</keyword>
<evidence type="ECO:0000256" key="5">
    <source>
        <dbReference type="ARBA" id="ARBA00023315"/>
    </source>
</evidence>
<feature type="domain" description="Peripheral subunit-binding (PSBD)" evidence="9">
    <location>
        <begin position="165"/>
        <end position="202"/>
    </location>
</feature>
<dbReference type="CDD" id="cd06849">
    <property type="entry name" value="lipoyl_domain"/>
    <property type="match status" value="1"/>
</dbReference>
<dbReference type="InterPro" id="IPR001078">
    <property type="entry name" value="2-oxoacid_DH_actylTfrase"/>
</dbReference>
<dbReference type="InterPro" id="IPR023213">
    <property type="entry name" value="CAT-like_dom_sf"/>
</dbReference>
<evidence type="ECO:0000313" key="11">
    <source>
        <dbReference type="Proteomes" id="UP001500784"/>
    </source>
</evidence>
<dbReference type="Proteomes" id="UP001500784">
    <property type="component" value="Unassembled WGS sequence"/>
</dbReference>
<comment type="caution">
    <text evidence="10">The sequence shown here is derived from an EMBL/GenBank/DDBJ whole genome shotgun (WGS) entry which is preliminary data.</text>
</comment>
<feature type="region of interest" description="Disordered" evidence="7">
    <location>
        <begin position="105"/>
        <end position="170"/>
    </location>
</feature>
<evidence type="ECO:0000256" key="6">
    <source>
        <dbReference type="RuleBase" id="RU003423"/>
    </source>
</evidence>
<dbReference type="Gene3D" id="3.30.559.10">
    <property type="entry name" value="Chloramphenicol acetyltransferase-like domain"/>
    <property type="match status" value="1"/>
</dbReference>
<dbReference type="InterPro" id="IPR004167">
    <property type="entry name" value="PSBD"/>
</dbReference>
<dbReference type="EMBL" id="BAAALV010000007">
    <property type="protein sequence ID" value="GAA1922833.1"/>
    <property type="molecule type" value="Genomic_DNA"/>
</dbReference>
<dbReference type="InterPro" id="IPR003016">
    <property type="entry name" value="2-oxoA_DH_lipoyl-BS"/>
</dbReference>
<dbReference type="InterPro" id="IPR036625">
    <property type="entry name" value="E3-bd_dom_sf"/>
</dbReference>
<evidence type="ECO:0000256" key="1">
    <source>
        <dbReference type="ARBA" id="ARBA00001938"/>
    </source>
</evidence>
<sequence>MIREFRLPDLGEGLTESEILSWRVTEGQSVTLNQVIAEVETAKAVVELPSPFEGVVARLHEAEGTVVEVGSAIISFDVPDAAGAGLPAAPADEAGVQRRQPTLVGYGAEPDKAGRPARRARRGFSGTESALQPAPAVQVAEAPAPAAGTGIPANAVDSPVQERPRSTPPVRKLARDLGIDLSTVDGTGPQGRILRGDVEAALLRSSAEPYRNPQQSQPVVADAPHLGQGREERIPIAGIRKHTAAAMVASAFTAPHATVFLTVDVTPSMNLLEKLRGRKEYDGVRLTPLVLAAKAVCLALRRHPALNARWDEAAREIVRYRYVNLGIAAATPRGLLVPNIKDAQDLGLRELALAISDLAGTARDGRTPPAALAGGTVSISNVGVFGVDAGTPILNPGEAAILALGAVRKQPWEHEGGIALRQVTTLSLSFDHRLVDGAEGAAFLRDIGEVLAEPAMVLAMD</sequence>
<evidence type="ECO:0000259" key="8">
    <source>
        <dbReference type="PROSITE" id="PS50968"/>
    </source>
</evidence>
<dbReference type="Pfam" id="PF02817">
    <property type="entry name" value="E3_binding"/>
    <property type="match status" value="1"/>
</dbReference>
<name>A0ABN2PM55_9MICC</name>